<sequence length="167" mass="19122">MFRHLAYFPAKPGCVKLFWRGYAAPQTKQTKANKGNMSIGGDSRNEIIRRSLFDAPLRQVPEPTEVELEQDRVIQMAWDLYVKEKRDAHVNQGIVKYLRMVDASNELKAISPELFEATQQKKQSLLFPPQLKPPTETPGNTIWNYTSQTRLEAQAAAAEQLKAQKRH</sequence>
<accession>A0ACC2U713</accession>
<dbReference type="EMBL" id="QTSX02001430">
    <property type="protein sequence ID" value="KAJ9082515.1"/>
    <property type="molecule type" value="Genomic_DNA"/>
</dbReference>
<comment type="caution">
    <text evidence="1">The sequence shown here is derived from an EMBL/GenBank/DDBJ whole genome shotgun (WGS) entry which is preliminary data.</text>
</comment>
<evidence type="ECO:0000313" key="2">
    <source>
        <dbReference type="Proteomes" id="UP001165960"/>
    </source>
</evidence>
<gene>
    <name evidence="1" type="ORF">DSO57_1004077</name>
</gene>
<keyword evidence="2" id="KW-1185">Reference proteome</keyword>
<reference evidence="1" key="1">
    <citation type="submission" date="2022-04" db="EMBL/GenBank/DDBJ databases">
        <title>Genome of the entomopathogenic fungus Entomophthora muscae.</title>
        <authorList>
            <person name="Elya C."/>
            <person name="Lovett B.R."/>
            <person name="Lee E."/>
            <person name="Macias A.M."/>
            <person name="Hajek A.E."/>
            <person name="De Bivort B.L."/>
            <person name="Kasson M.T."/>
            <person name="De Fine Licht H.H."/>
            <person name="Stajich J.E."/>
        </authorList>
    </citation>
    <scope>NUCLEOTIDE SEQUENCE</scope>
    <source>
        <strain evidence="1">Berkeley</strain>
    </source>
</reference>
<organism evidence="1 2">
    <name type="scientific">Entomophthora muscae</name>
    <dbReference type="NCBI Taxonomy" id="34485"/>
    <lineage>
        <taxon>Eukaryota</taxon>
        <taxon>Fungi</taxon>
        <taxon>Fungi incertae sedis</taxon>
        <taxon>Zoopagomycota</taxon>
        <taxon>Entomophthoromycotina</taxon>
        <taxon>Entomophthoromycetes</taxon>
        <taxon>Entomophthorales</taxon>
        <taxon>Entomophthoraceae</taxon>
        <taxon>Entomophthora</taxon>
    </lineage>
</organism>
<protein>
    <submittedName>
        <fullName evidence="1">Uncharacterized protein</fullName>
    </submittedName>
</protein>
<evidence type="ECO:0000313" key="1">
    <source>
        <dbReference type="EMBL" id="KAJ9082515.1"/>
    </source>
</evidence>
<name>A0ACC2U713_9FUNG</name>
<dbReference type="Proteomes" id="UP001165960">
    <property type="component" value="Unassembled WGS sequence"/>
</dbReference>
<proteinExistence type="predicted"/>